<feature type="compositionally biased region" description="Gly residues" evidence="1">
    <location>
        <begin position="181"/>
        <end position="193"/>
    </location>
</feature>
<reference evidence="2" key="1">
    <citation type="submission" date="2019-12" db="EMBL/GenBank/DDBJ databases">
        <title>Genome sequencing and annotation of Brassica cretica.</title>
        <authorList>
            <person name="Studholme D.J."/>
            <person name="Sarris P.F."/>
        </authorList>
    </citation>
    <scope>NUCLEOTIDE SEQUENCE</scope>
    <source>
        <strain evidence="2">PFS-001/15</strain>
        <tissue evidence="2">Leaf</tissue>
    </source>
</reference>
<feature type="region of interest" description="Disordered" evidence="1">
    <location>
        <begin position="165"/>
        <end position="234"/>
    </location>
</feature>
<protein>
    <submittedName>
        <fullName evidence="2">Uncharacterized protein</fullName>
    </submittedName>
</protein>
<dbReference type="AlphaFoldDB" id="A0A8S9FX68"/>
<dbReference type="Proteomes" id="UP000712281">
    <property type="component" value="Unassembled WGS sequence"/>
</dbReference>
<evidence type="ECO:0000313" key="3">
    <source>
        <dbReference type="Proteomes" id="UP000712281"/>
    </source>
</evidence>
<comment type="caution">
    <text evidence="2">The sequence shown here is derived from an EMBL/GenBank/DDBJ whole genome shotgun (WGS) entry which is preliminary data.</text>
</comment>
<evidence type="ECO:0000256" key="1">
    <source>
        <dbReference type="SAM" id="MobiDB-lite"/>
    </source>
</evidence>
<gene>
    <name evidence="2" type="ORF">F2Q68_00018712</name>
</gene>
<name>A0A8S9FX68_BRACR</name>
<evidence type="ECO:0000313" key="2">
    <source>
        <dbReference type="EMBL" id="KAF2537619.1"/>
    </source>
</evidence>
<proteinExistence type="predicted"/>
<feature type="compositionally biased region" description="Basic residues" evidence="1">
    <location>
        <begin position="207"/>
        <end position="219"/>
    </location>
</feature>
<dbReference type="EMBL" id="QGKW02002228">
    <property type="protein sequence ID" value="KAF2537619.1"/>
    <property type="molecule type" value="Genomic_DNA"/>
</dbReference>
<organism evidence="2 3">
    <name type="scientific">Brassica cretica</name>
    <name type="common">Mustard</name>
    <dbReference type="NCBI Taxonomy" id="69181"/>
    <lineage>
        <taxon>Eukaryota</taxon>
        <taxon>Viridiplantae</taxon>
        <taxon>Streptophyta</taxon>
        <taxon>Embryophyta</taxon>
        <taxon>Tracheophyta</taxon>
        <taxon>Spermatophyta</taxon>
        <taxon>Magnoliopsida</taxon>
        <taxon>eudicotyledons</taxon>
        <taxon>Gunneridae</taxon>
        <taxon>Pentapetalae</taxon>
        <taxon>rosids</taxon>
        <taxon>malvids</taxon>
        <taxon>Brassicales</taxon>
        <taxon>Brassicaceae</taxon>
        <taxon>Brassiceae</taxon>
        <taxon>Brassica</taxon>
    </lineage>
</organism>
<feature type="region of interest" description="Disordered" evidence="1">
    <location>
        <begin position="128"/>
        <end position="152"/>
    </location>
</feature>
<feature type="compositionally biased region" description="Acidic residues" evidence="1">
    <location>
        <begin position="166"/>
        <end position="179"/>
    </location>
</feature>
<sequence>MLLTRCFSEVFKEPILIPSVKINKRPGSRVGVQPVIRFEQPETFGDILEIHIVELVRSHDVVKDRDGRIFRVTRASLLQRLRESRVIPGTVPAHQAHELFTMRESDRVSSAESDHFLNGEASGLELANGLGHRRRREREEVGEEGGFGGTRVAAAEVDRVVRTADGDEEVAGSDGDDVGAGDVGGQARLGGGGEKSEEEEEEGGERKKMKKVRGRVKTTRRCEARSTNHGDVCGSQKLGMEVVAPV</sequence>
<accession>A0A8S9FX68</accession>